<organism evidence="4 5">
    <name type="scientific">Pseudocercospora fuligena</name>
    <dbReference type="NCBI Taxonomy" id="685502"/>
    <lineage>
        <taxon>Eukaryota</taxon>
        <taxon>Fungi</taxon>
        <taxon>Dikarya</taxon>
        <taxon>Ascomycota</taxon>
        <taxon>Pezizomycotina</taxon>
        <taxon>Dothideomycetes</taxon>
        <taxon>Dothideomycetidae</taxon>
        <taxon>Mycosphaerellales</taxon>
        <taxon>Mycosphaerellaceae</taxon>
        <taxon>Pseudocercospora</taxon>
    </lineage>
</organism>
<dbReference type="Pfam" id="PF17120">
    <property type="entry name" value="zf-RING_16"/>
    <property type="match status" value="1"/>
</dbReference>
<comment type="caution">
    <text evidence="4">The sequence shown here is derived from an EMBL/GenBank/DDBJ whole genome shotgun (WGS) entry which is preliminary data.</text>
</comment>
<name>A0A8H6RJI6_9PEZI</name>
<dbReference type="OrthoDB" id="10482502at2759"/>
<evidence type="ECO:0000256" key="1">
    <source>
        <dbReference type="ARBA" id="ARBA00022574"/>
    </source>
</evidence>
<keyword evidence="1" id="KW-0853">WD repeat</keyword>
<evidence type="ECO:0000259" key="3">
    <source>
        <dbReference type="Pfam" id="PF17120"/>
    </source>
</evidence>
<sequence length="260" mass="29076">MTSLLHADYLEPRLVRGLQEGLLRKQVFIECCLTPMDGPILDTDGEVKTCMCGDALDANDPEVQDEPLKKVFVASYHCGHVLHSKCAMDWYSNYNRCPDGTCGVNQYDTDLEVSKAFEVAEDLICMDRGLFDGPNSRNKMSDNPVKLRAPQLRHSTLLSAYYLLVTGDDPSERAQHLDVGMAASREGRTVVQLMLDVIDSINLSYRSVLVLREQIPTRIMSRMPGIKEMSTESWLAVHNFAEHLTTLALHHYAAGSSVLE</sequence>
<gene>
    <name evidence="4" type="ORF">HII31_06555</name>
</gene>
<dbReference type="AlphaFoldDB" id="A0A8H6RJI6"/>
<keyword evidence="5" id="KW-1185">Reference proteome</keyword>
<evidence type="ECO:0000313" key="5">
    <source>
        <dbReference type="Proteomes" id="UP000660729"/>
    </source>
</evidence>
<accession>A0A8H6RJI6</accession>
<dbReference type="SUPFAM" id="SSF57850">
    <property type="entry name" value="RING/U-box"/>
    <property type="match status" value="1"/>
</dbReference>
<dbReference type="EMBL" id="JABCIY010000150">
    <property type="protein sequence ID" value="KAF7192169.1"/>
    <property type="molecule type" value="Genomic_DNA"/>
</dbReference>
<evidence type="ECO:0000256" key="2">
    <source>
        <dbReference type="ARBA" id="ARBA00022737"/>
    </source>
</evidence>
<reference evidence="4" key="1">
    <citation type="submission" date="2020-04" db="EMBL/GenBank/DDBJ databases">
        <title>Draft genome resource of the tomato pathogen Pseudocercospora fuligena.</title>
        <authorList>
            <person name="Zaccaron A."/>
        </authorList>
    </citation>
    <scope>NUCLEOTIDE SEQUENCE</scope>
    <source>
        <strain evidence="4">PF001</strain>
    </source>
</reference>
<keyword evidence="2" id="KW-0677">Repeat</keyword>
<dbReference type="Proteomes" id="UP000660729">
    <property type="component" value="Unassembled WGS sequence"/>
</dbReference>
<feature type="domain" description="WDR59/RTC1-like RING zinc finger" evidence="3">
    <location>
        <begin position="68"/>
        <end position="106"/>
    </location>
</feature>
<evidence type="ECO:0000313" key="4">
    <source>
        <dbReference type="EMBL" id="KAF7192169.1"/>
    </source>
</evidence>
<dbReference type="InterPro" id="IPR049566">
    <property type="entry name" value="WDR59_RTC1-like_RING_Znf"/>
</dbReference>
<proteinExistence type="predicted"/>
<protein>
    <recommendedName>
        <fullName evidence="3">WDR59/RTC1-like RING zinc finger domain-containing protein</fullName>
    </recommendedName>
</protein>